<dbReference type="Gene3D" id="4.10.280.10">
    <property type="entry name" value="Helix-loop-helix DNA-binding domain"/>
    <property type="match status" value="1"/>
</dbReference>
<protein>
    <recommendedName>
        <fullName evidence="8">BHLH domain-containing protein</fullName>
    </recommendedName>
</protein>
<accession>A0AAD3T1R9</accession>
<keyword evidence="6" id="KW-0175">Coiled coil</keyword>
<evidence type="ECO:0000256" key="7">
    <source>
        <dbReference type="SAM" id="MobiDB-lite"/>
    </source>
</evidence>
<name>A0AAD3T1R9_NEPGR</name>
<feature type="domain" description="BHLH" evidence="8">
    <location>
        <begin position="310"/>
        <end position="360"/>
    </location>
</feature>
<comment type="subcellular location">
    <subcellularLocation>
        <location evidence="1">Nucleus</location>
    </subcellularLocation>
</comment>
<evidence type="ECO:0000256" key="2">
    <source>
        <dbReference type="ARBA" id="ARBA00023015"/>
    </source>
</evidence>
<sequence length="388" mass="42939">MDSYIDIPFHQQHQSQNPNSGLLRFRSAPSSLLSNFRDSLDKKYDYNQTPRLSTAGGDDSFWSIENKSLRVPQNGYSDSGSRTIGMQCQLPFQYPKESVVITSEAIGGSYKVDGSAMDQSTEGKTVVGSNLDRHSSSPAGLLAHLDAKNGHNMMIGSRSFTIGSDTVKESSPPTSRLIGQIDFASGLSSSMSILQRIPPNENENDKCNCAKFINGEGDDQFYSPGLAFTSWNDTASLVDSTPEDRADQRNNRVLYSCLDESIAQNDGLQTRTSWSHQVSLPNTSAVMAAMEKLLHFQDAVPCKIRAKRGCATHPRSIAERVRRTRISERMKKLQELVPNIEKQMNTTDMLDLAVEYIKDLQEQHKALSDNRAKCQCSNVQKSAANNVV</sequence>
<dbReference type="InterPro" id="IPR036638">
    <property type="entry name" value="HLH_DNA-bd_sf"/>
</dbReference>
<evidence type="ECO:0000313" key="9">
    <source>
        <dbReference type="EMBL" id="GMH20121.1"/>
    </source>
</evidence>
<dbReference type="GO" id="GO:0000978">
    <property type="term" value="F:RNA polymerase II cis-regulatory region sequence-specific DNA binding"/>
    <property type="evidence" value="ECO:0007669"/>
    <property type="project" value="TreeGrafter"/>
</dbReference>
<dbReference type="PANTHER" id="PTHR16223">
    <property type="entry name" value="TRANSCRIPTION FACTOR BHLH83-RELATED"/>
    <property type="match status" value="1"/>
</dbReference>
<evidence type="ECO:0000313" key="10">
    <source>
        <dbReference type="Proteomes" id="UP001279734"/>
    </source>
</evidence>
<dbReference type="SUPFAM" id="SSF47459">
    <property type="entry name" value="HLH, helix-loop-helix DNA-binding domain"/>
    <property type="match status" value="1"/>
</dbReference>
<proteinExistence type="predicted"/>
<dbReference type="PROSITE" id="PS50888">
    <property type="entry name" value="BHLH"/>
    <property type="match status" value="1"/>
</dbReference>
<dbReference type="GO" id="GO:0046983">
    <property type="term" value="F:protein dimerization activity"/>
    <property type="evidence" value="ECO:0007669"/>
    <property type="project" value="InterPro"/>
</dbReference>
<evidence type="ECO:0000256" key="4">
    <source>
        <dbReference type="ARBA" id="ARBA00023163"/>
    </source>
</evidence>
<dbReference type="Proteomes" id="UP001279734">
    <property type="component" value="Unassembled WGS sequence"/>
</dbReference>
<gene>
    <name evidence="9" type="ORF">Nepgr_021962</name>
</gene>
<keyword evidence="2" id="KW-0805">Transcription regulation</keyword>
<dbReference type="InterPro" id="IPR011598">
    <property type="entry name" value="bHLH_dom"/>
</dbReference>
<dbReference type="FunFam" id="4.10.280.10:FF:000021">
    <property type="entry name" value="Transcription factor bHLH130 family"/>
    <property type="match status" value="1"/>
</dbReference>
<keyword evidence="5" id="KW-0539">Nucleus</keyword>
<dbReference type="InterPro" id="IPR045843">
    <property type="entry name" value="IND-like"/>
</dbReference>
<comment type="caution">
    <text evidence="9">The sequence shown here is derived from an EMBL/GenBank/DDBJ whole genome shotgun (WGS) entry which is preliminary data.</text>
</comment>
<evidence type="ECO:0000256" key="3">
    <source>
        <dbReference type="ARBA" id="ARBA00023125"/>
    </source>
</evidence>
<feature type="coiled-coil region" evidence="6">
    <location>
        <begin position="323"/>
        <end position="377"/>
    </location>
</feature>
<evidence type="ECO:0000256" key="5">
    <source>
        <dbReference type="ARBA" id="ARBA00023242"/>
    </source>
</evidence>
<organism evidence="9 10">
    <name type="scientific">Nepenthes gracilis</name>
    <name type="common">Slender pitcher plant</name>
    <dbReference type="NCBI Taxonomy" id="150966"/>
    <lineage>
        <taxon>Eukaryota</taxon>
        <taxon>Viridiplantae</taxon>
        <taxon>Streptophyta</taxon>
        <taxon>Embryophyta</taxon>
        <taxon>Tracheophyta</taxon>
        <taxon>Spermatophyta</taxon>
        <taxon>Magnoliopsida</taxon>
        <taxon>eudicotyledons</taxon>
        <taxon>Gunneridae</taxon>
        <taxon>Pentapetalae</taxon>
        <taxon>Caryophyllales</taxon>
        <taxon>Nepenthaceae</taxon>
        <taxon>Nepenthes</taxon>
    </lineage>
</organism>
<feature type="compositionally biased region" description="Polar residues" evidence="7">
    <location>
        <begin position="11"/>
        <end position="20"/>
    </location>
</feature>
<dbReference type="GO" id="GO:0000981">
    <property type="term" value="F:DNA-binding transcription factor activity, RNA polymerase II-specific"/>
    <property type="evidence" value="ECO:0007669"/>
    <property type="project" value="TreeGrafter"/>
</dbReference>
<dbReference type="CDD" id="cd11393">
    <property type="entry name" value="bHLH_AtbHLH_like"/>
    <property type="match status" value="1"/>
</dbReference>
<dbReference type="PANTHER" id="PTHR16223:SF125">
    <property type="entry name" value="OS08G0506700 PROTEIN"/>
    <property type="match status" value="1"/>
</dbReference>
<evidence type="ECO:0000256" key="1">
    <source>
        <dbReference type="ARBA" id="ARBA00004123"/>
    </source>
</evidence>
<evidence type="ECO:0000259" key="8">
    <source>
        <dbReference type="PROSITE" id="PS50888"/>
    </source>
</evidence>
<dbReference type="AlphaFoldDB" id="A0AAD3T1R9"/>
<dbReference type="SMART" id="SM00353">
    <property type="entry name" value="HLH"/>
    <property type="match status" value="1"/>
</dbReference>
<dbReference type="InterPro" id="IPR045239">
    <property type="entry name" value="bHLH95_bHLH"/>
</dbReference>
<dbReference type="EMBL" id="BSYO01000021">
    <property type="protein sequence ID" value="GMH20121.1"/>
    <property type="molecule type" value="Genomic_DNA"/>
</dbReference>
<keyword evidence="10" id="KW-1185">Reference proteome</keyword>
<reference evidence="9" key="1">
    <citation type="submission" date="2023-05" db="EMBL/GenBank/DDBJ databases">
        <title>Nepenthes gracilis genome sequencing.</title>
        <authorList>
            <person name="Fukushima K."/>
        </authorList>
    </citation>
    <scope>NUCLEOTIDE SEQUENCE</scope>
    <source>
        <strain evidence="9">SING2019-196</strain>
    </source>
</reference>
<feature type="region of interest" description="Disordered" evidence="7">
    <location>
        <begin position="1"/>
        <end position="21"/>
    </location>
</feature>
<dbReference type="GO" id="GO:0005634">
    <property type="term" value="C:nucleus"/>
    <property type="evidence" value="ECO:0007669"/>
    <property type="project" value="UniProtKB-SubCell"/>
</dbReference>
<evidence type="ECO:0000256" key="6">
    <source>
        <dbReference type="SAM" id="Coils"/>
    </source>
</evidence>
<dbReference type="Pfam" id="PF00010">
    <property type="entry name" value="HLH"/>
    <property type="match status" value="1"/>
</dbReference>
<keyword evidence="3" id="KW-0238">DNA-binding</keyword>
<keyword evidence="4" id="KW-0804">Transcription</keyword>